<accession>K7AA52</accession>
<dbReference type="EMBL" id="CP003837">
    <property type="protein sequence ID" value="AGH46484.1"/>
    <property type="molecule type" value="Genomic_DNA"/>
</dbReference>
<proteinExistence type="predicted"/>
<dbReference type="SUPFAM" id="SSF46785">
    <property type="entry name" value="Winged helix' DNA-binding domain"/>
    <property type="match status" value="1"/>
</dbReference>
<gene>
    <name evidence="1" type="ORF">C427_4382</name>
</gene>
<dbReference type="Pfam" id="PF00480">
    <property type="entry name" value="ROK"/>
    <property type="match status" value="1"/>
</dbReference>
<dbReference type="STRING" id="1129794.C427_4382"/>
<dbReference type="KEGG" id="gps:C427_4382"/>
<evidence type="ECO:0000313" key="2">
    <source>
        <dbReference type="Proteomes" id="UP000011864"/>
    </source>
</evidence>
<name>K7AA52_9ALTE</name>
<dbReference type="GO" id="GO:0009384">
    <property type="term" value="F:N-acylmannosamine kinase activity"/>
    <property type="evidence" value="ECO:0007669"/>
    <property type="project" value="TreeGrafter"/>
</dbReference>
<reference evidence="1 2" key="1">
    <citation type="journal article" date="2013" name="Genome Announc.">
        <title>Complete Genome Sequence of Glaciecola psychrophila Strain 170T.</title>
        <authorList>
            <person name="Yin J."/>
            <person name="Chen J."/>
            <person name="Liu G."/>
            <person name="Yu Y."/>
            <person name="Song L."/>
            <person name="Wang X."/>
            <person name="Qu X."/>
        </authorList>
    </citation>
    <scope>NUCLEOTIDE SEQUENCE [LARGE SCALE GENOMIC DNA]</scope>
    <source>
        <strain evidence="1 2">170</strain>
    </source>
</reference>
<protein>
    <recommendedName>
        <fullName evidence="3">ROK family protein</fullName>
    </recommendedName>
</protein>
<organism evidence="1 2">
    <name type="scientific">Paraglaciecola psychrophila 170</name>
    <dbReference type="NCBI Taxonomy" id="1129794"/>
    <lineage>
        <taxon>Bacteria</taxon>
        <taxon>Pseudomonadati</taxon>
        <taxon>Pseudomonadota</taxon>
        <taxon>Gammaproteobacteria</taxon>
        <taxon>Alteromonadales</taxon>
        <taxon>Alteromonadaceae</taxon>
        <taxon>Paraglaciecola</taxon>
    </lineage>
</organism>
<dbReference type="Gene3D" id="1.10.10.10">
    <property type="entry name" value="Winged helix-like DNA-binding domain superfamily/Winged helix DNA-binding domain"/>
    <property type="match status" value="1"/>
</dbReference>
<dbReference type="OrthoDB" id="8595273at2"/>
<keyword evidence="2" id="KW-1185">Reference proteome</keyword>
<dbReference type="InterPro" id="IPR036388">
    <property type="entry name" value="WH-like_DNA-bd_sf"/>
</dbReference>
<dbReference type="AlphaFoldDB" id="K7AA52"/>
<dbReference type="SUPFAM" id="SSF53067">
    <property type="entry name" value="Actin-like ATPase domain"/>
    <property type="match status" value="1"/>
</dbReference>
<sequence length="382" mass="41790">MSTTLHTQIQKNSISQIEKKLNVSHKKVIESIRRNKKASRAQIAKETGLSTQSLTRLAQHLMALNIISEHSKVEGLRGQPAISLTLNKNIFLCVGVVFEHDRVTVLLDDFNRDNIFRECEEGVFLSAKKAISTAITMLDSLFSTINKDSTILGIGVSISGFFTNIEGQICSQQDPLGWSTVNFQEVFANRYRCQCYVENDGNAASIGFSLTKTGGALKSFFLLLLTLDIGGGFVSQGRLVDGAFGNAGEISVLFGSSGNMPKPTIGSLQQYLSDASGIKATNEDIQKAVDTHDPVIDSWLISCVESMKYPLKAIQSLLDPDTIVFTGRLPLELQKRLSENIHISSPSFGGLSAPKPNIFVSETKNILELGVTSIPAFYFFNR</sequence>
<evidence type="ECO:0008006" key="3">
    <source>
        <dbReference type="Google" id="ProtNLM"/>
    </source>
</evidence>
<dbReference type="PANTHER" id="PTHR18964:SF169">
    <property type="entry name" value="N-ACETYLMANNOSAMINE KINASE"/>
    <property type="match status" value="1"/>
</dbReference>
<dbReference type="GO" id="GO:0019262">
    <property type="term" value="P:N-acetylneuraminate catabolic process"/>
    <property type="evidence" value="ECO:0007669"/>
    <property type="project" value="TreeGrafter"/>
</dbReference>
<dbReference type="InterPro" id="IPR036390">
    <property type="entry name" value="WH_DNA-bd_sf"/>
</dbReference>
<dbReference type="Proteomes" id="UP000011864">
    <property type="component" value="Chromosome"/>
</dbReference>
<dbReference type="PANTHER" id="PTHR18964">
    <property type="entry name" value="ROK (REPRESSOR, ORF, KINASE) FAMILY"/>
    <property type="match status" value="1"/>
</dbReference>
<evidence type="ECO:0000313" key="1">
    <source>
        <dbReference type="EMBL" id="AGH46484.1"/>
    </source>
</evidence>
<dbReference type="InterPro" id="IPR043129">
    <property type="entry name" value="ATPase_NBD"/>
</dbReference>
<dbReference type="HOGENOM" id="CLU_036604_13_0_6"/>
<dbReference type="eggNOG" id="COG1940">
    <property type="taxonomic scope" value="Bacteria"/>
</dbReference>
<dbReference type="PATRIC" id="fig|1129794.4.peg.4364"/>
<dbReference type="InterPro" id="IPR000600">
    <property type="entry name" value="ROK"/>
</dbReference>
<dbReference type="Gene3D" id="3.30.420.40">
    <property type="match status" value="2"/>
</dbReference>